<organism evidence="1 2">
    <name type="scientific">Aquatica leii</name>
    <dbReference type="NCBI Taxonomy" id="1421715"/>
    <lineage>
        <taxon>Eukaryota</taxon>
        <taxon>Metazoa</taxon>
        <taxon>Ecdysozoa</taxon>
        <taxon>Arthropoda</taxon>
        <taxon>Hexapoda</taxon>
        <taxon>Insecta</taxon>
        <taxon>Pterygota</taxon>
        <taxon>Neoptera</taxon>
        <taxon>Endopterygota</taxon>
        <taxon>Coleoptera</taxon>
        <taxon>Polyphaga</taxon>
        <taxon>Elateriformia</taxon>
        <taxon>Elateroidea</taxon>
        <taxon>Lampyridae</taxon>
        <taxon>Luciolinae</taxon>
        <taxon>Aquatica</taxon>
    </lineage>
</organism>
<evidence type="ECO:0000313" key="1">
    <source>
        <dbReference type="EMBL" id="KAK4877164.1"/>
    </source>
</evidence>
<dbReference type="InterPro" id="IPR011335">
    <property type="entry name" value="Restrct_endonuc-II-like"/>
</dbReference>
<comment type="caution">
    <text evidence="1">The sequence shown here is derived from an EMBL/GenBank/DDBJ whole genome shotgun (WGS) entry which is preliminary data.</text>
</comment>
<protein>
    <submittedName>
        <fullName evidence="1">Uncharacterized protein</fullName>
    </submittedName>
</protein>
<proteinExistence type="predicted"/>
<dbReference type="SUPFAM" id="SSF52980">
    <property type="entry name" value="Restriction endonuclease-like"/>
    <property type="match status" value="1"/>
</dbReference>
<sequence>MAYKHHYYYYISFLKVQGQLNITNKSKCYFIVYVNDKVELHVEEIHRDEQFWNESMLPVLQQFYIECIGPEIIRNNIGNGKRCVDPPYILDAIRQHNEKQKK</sequence>
<evidence type="ECO:0000313" key="2">
    <source>
        <dbReference type="Proteomes" id="UP001353858"/>
    </source>
</evidence>
<gene>
    <name evidence="1" type="ORF">RN001_009670</name>
</gene>
<dbReference type="EMBL" id="JARPUR010000004">
    <property type="protein sequence ID" value="KAK4877164.1"/>
    <property type="molecule type" value="Genomic_DNA"/>
</dbReference>
<dbReference type="Gene3D" id="3.90.320.10">
    <property type="match status" value="1"/>
</dbReference>
<name>A0AAN7P538_9COLE</name>
<dbReference type="Proteomes" id="UP001353858">
    <property type="component" value="Unassembled WGS sequence"/>
</dbReference>
<reference evidence="2" key="1">
    <citation type="submission" date="2023-01" db="EMBL/GenBank/DDBJ databases">
        <title>Key to firefly adult light organ development and bioluminescence: homeobox transcription factors regulate luciferase expression and transportation to peroxisome.</title>
        <authorList>
            <person name="Fu X."/>
        </authorList>
    </citation>
    <scope>NUCLEOTIDE SEQUENCE [LARGE SCALE GENOMIC DNA]</scope>
</reference>
<dbReference type="InterPro" id="IPR011604">
    <property type="entry name" value="PDDEXK-like_dom_sf"/>
</dbReference>
<dbReference type="AlphaFoldDB" id="A0AAN7P538"/>
<dbReference type="GO" id="GO:0006281">
    <property type="term" value="P:DNA repair"/>
    <property type="evidence" value="ECO:0007669"/>
    <property type="project" value="UniProtKB-ARBA"/>
</dbReference>
<keyword evidence="2" id="KW-1185">Reference proteome</keyword>
<accession>A0AAN7P538</accession>